<dbReference type="Pfam" id="PF14435">
    <property type="entry name" value="SUKH-4"/>
    <property type="match status" value="1"/>
</dbReference>
<sequence length="179" mass="19776">MATRAELTEIFGAEGVISLPRSEATAAGLSEDDARVLCDVGFPAELPVIFSLDVPGDPSAFSLVPVDTGADITKVLCLGGPSGNSEMRYCLDMEDGYVILLTLGRQPAAEIINSTVDAFVEFLYRYGLRLKHIASADDRQADEYTKQLRQYLAERDPQAFAEEDTWWNMIFDRLLGKEF</sequence>
<evidence type="ECO:0000313" key="1">
    <source>
        <dbReference type="EMBL" id="MEF3119449.1"/>
    </source>
</evidence>
<protein>
    <submittedName>
        <fullName evidence="1">SUKH-4 family immunity protein</fullName>
    </submittedName>
</protein>
<reference evidence="1 2" key="1">
    <citation type="submission" date="2023-08" db="EMBL/GenBank/DDBJ databases">
        <authorList>
            <person name="Sharma P."/>
            <person name="Verma V."/>
            <person name="Mohan M.K."/>
            <person name="Dubey A.K."/>
        </authorList>
    </citation>
    <scope>NUCLEOTIDE SEQUENCE [LARGE SCALE GENOMIC DNA]</scope>
    <source>
        <strain evidence="1 2">ADP4</strain>
    </source>
</reference>
<comment type="caution">
    <text evidence="1">The sequence shown here is derived from an EMBL/GenBank/DDBJ whole genome shotgun (WGS) entry which is preliminary data.</text>
</comment>
<organism evidence="1 2">
    <name type="scientific">Streptomyces chrestomyceticus</name>
    <dbReference type="NCBI Taxonomy" id="68185"/>
    <lineage>
        <taxon>Bacteria</taxon>
        <taxon>Bacillati</taxon>
        <taxon>Actinomycetota</taxon>
        <taxon>Actinomycetes</taxon>
        <taxon>Kitasatosporales</taxon>
        <taxon>Streptomycetaceae</taxon>
        <taxon>Streptomyces</taxon>
    </lineage>
</organism>
<evidence type="ECO:0000313" key="2">
    <source>
        <dbReference type="Proteomes" id="UP001348265"/>
    </source>
</evidence>
<accession>A0ABU7X7Q2</accession>
<dbReference type="InterPro" id="IPR025851">
    <property type="entry name" value="SUKH-4"/>
</dbReference>
<dbReference type="Proteomes" id="UP001348265">
    <property type="component" value="Unassembled WGS sequence"/>
</dbReference>
<gene>
    <name evidence="1" type="ORF">RB636_40580</name>
</gene>
<proteinExistence type="predicted"/>
<dbReference type="RefSeq" id="WP_331790204.1">
    <property type="nucleotide sequence ID" value="NZ_JAVFKM010000047.1"/>
</dbReference>
<keyword evidence="2" id="KW-1185">Reference proteome</keyword>
<dbReference type="EMBL" id="JAVFKM010000047">
    <property type="protein sequence ID" value="MEF3119449.1"/>
    <property type="molecule type" value="Genomic_DNA"/>
</dbReference>
<name>A0ABU7X7Q2_9ACTN</name>